<evidence type="ECO:0000256" key="4">
    <source>
        <dbReference type="ARBA" id="ARBA00023015"/>
    </source>
</evidence>
<dbReference type="OrthoDB" id="9803970at2"/>
<keyword evidence="3" id="KW-0067">ATP-binding</keyword>
<accession>A0A1I0A316</accession>
<dbReference type="InterPro" id="IPR009057">
    <property type="entry name" value="Homeodomain-like_sf"/>
</dbReference>
<dbReference type="Gene3D" id="3.40.50.2300">
    <property type="match status" value="1"/>
</dbReference>
<dbReference type="SUPFAM" id="SSF52172">
    <property type="entry name" value="CheY-like"/>
    <property type="match status" value="1"/>
</dbReference>
<dbReference type="FunFam" id="3.40.50.300:FF:000006">
    <property type="entry name" value="DNA-binding transcriptional regulator NtrC"/>
    <property type="match status" value="1"/>
</dbReference>
<dbReference type="Gene3D" id="1.10.8.60">
    <property type="match status" value="1"/>
</dbReference>
<dbReference type="Proteomes" id="UP000199568">
    <property type="component" value="Unassembled WGS sequence"/>
</dbReference>
<evidence type="ECO:0000256" key="8">
    <source>
        <dbReference type="PROSITE-ProRule" id="PRU00169"/>
    </source>
</evidence>
<dbReference type="CDD" id="cd00009">
    <property type="entry name" value="AAA"/>
    <property type="match status" value="1"/>
</dbReference>
<dbReference type="InterPro" id="IPR003593">
    <property type="entry name" value="AAA+_ATPase"/>
</dbReference>
<dbReference type="SMART" id="SM00382">
    <property type="entry name" value="AAA"/>
    <property type="match status" value="1"/>
</dbReference>
<keyword evidence="2" id="KW-0547">Nucleotide-binding</keyword>
<proteinExistence type="predicted"/>
<dbReference type="SUPFAM" id="SSF46689">
    <property type="entry name" value="Homeodomain-like"/>
    <property type="match status" value="1"/>
</dbReference>
<dbReference type="PANTHER" id="PTHR32071:SF57">
    <property type="entry name" value="C4-DICARBOXYLATE TRANSPORT TRANSCRIPTIONAL REGULATORY PROTEIN DCTD"/>
    <property type="match status" value="1"/>
</dbReference>
<evidence type="ECO:0000256" key="6">
    <source>
        <dbReference type="ARBA" id="ARBA00023163"/>
    </source>
</evidence>
<dbReference type="InterPro" id="IPR002078">
    <property type="entry name" value="Sigma_54_int"/>
</dbReference>
<gene>
    <name evidence="11" type="ORF">SAMN05660297_00836</name>
</gene>
<evidence type="ECO:0000256" key="5">
    <source>
        <dbReference type="ARBA" id="ARBA00023125"/>
    </source>
</evidence>
<dbReference type="RefSeq" id="WP_090439751.1">
    <property type="nucleotide sequence ID" value="NZ_FOHU01000002.1"/>
</dbReference>
<evidence type="ECO:0000313" key="11">
    <source>
        <dbReference type="EMBL" id="SES88088.1"/>
    </source>
</evidence>
<dbReference type="PROSITE" id="PS00675">
    <property type="entry name" value="SIGMA54_INTERACT_1"/>
    <property type="match status" value="1"/>
</dbReference>
<sequence length="453" mass="51009">MEKILIIDDEAAICSSLTFALEDKYAVKSTTDPLQAVMWAKEERFDLCLLDLKIGNVSGIEILMELKGIQEDLIVIIMTAYGTIASSIEAIKKGAYSYLTKPLNKEGLYSIVEQALKFQKLNRQVEYLSQELEKKYNYKGIIGKSPLMKNVFTLIEKLKDVETNVVISGESGTGKELVARAIHFSGKRKKEPFVAVNCAAIPENLLESELFGFKKGAFTGAAGDQMGKFQYANNGTIFLDEVGDMPMALQAKLLRVLQLKQVTPLGSNHPIELNIRVIAATNKDLKKAVEAESFRQDLYFRLNVVEISIPPLREKPQDLPLLFQHFIQSYNKELNKKIKGLSEEAQNCLLQYHYPGNIRELANILEYAMLMTEEPYIQLGNLPLELQKKSSAVFAYNQNPVDSLVGLTLDEMEKLLIEATLKKNEGQRKKTAQMLGISERGLRNKISKYKIDK</sequence>
<comment type="function">
    <text evidence="7">May play the central regulatory role in sporulation. It may be an element of the effector pathway responsible for the activation of sporulation genes in response to nutritional stress. Spo0A may act in concert with spo0H (a sigma factor) to control the expression of some genes that are critical to the sporulation process.</text>
</comment>
<keyword evidence="5" id="KW-0238">DNA-binding</keyword>
<evidence type="ECO:0000313" key="12">
    <source>
        <dbReference type="Proteomes" id="UP000199568"/>
    </source>
</evidence>
<reference evidence="11 12" key="1">
    <citation type="submission" date="2016-10" db="EMBL/GenBank/DDBJ databases">
        <authorList>
            <person name="de Groot N.N."/>
        </authorList>
    </citation>
    <scope>NUCLEOTIDE SEQUENCE [LARGE SCALE GENOMIC DNA]</scope>
    <source>
        <strain evidence="11 12">DSM 18979</strain>
    </source>
</reference>
<dbReference type="PROSITE" id="PS00676">
    <property type="entry name" value="SIGMA54_INTERACT_2"/>
    <property type="match status" value="1"/>
</dbReference>
<evidence type="ECO:0000259" key="10">
    <source>
        <dbReference type="PROSITE" id="PS50110"/>
    </source>
</evidence>
<keyword evidence="6" id="KW-0804">Transcription</keyword>
<dbReference type="Pfam" id="PF25601">
    <property type="entry name" value="AAA_lid_14"/>
    <property type="match status" value="1"/>
</dbReference>
<dbReference type="InterPro" id="IPR025944">
    <property type="entry name" value="Sigma_54_int_dom_CS"/>
</dbReference>
<keyword evidence="4" id="KW-0805">Transcription regulation</keyword>
<dbReference type="InterPro" id="IPR011006">
    <property type="entry name" value="CheY-like_superfamily"/>
</dbReference>
<dbReference type="Gene3D" id="1.10.10.60">
    <property type="entry name" value="Homeodomain-like"/>
    <property type="match status" value="1"/>
</dbReference>
<dbReference type="GO" id="GO:0006355">
    <property type="term" value="P:regulation of DNA-templated transcription"/>
    <property type="evidence" value="ECO:0007669"/>
    <property type="project" value="InterPro"/>
</dbReference>
<dbReference type="InterPro" id="IPR001789">
    <property type="entry name" value="Sig_transdc_resp-reg_receiver"/>
</dbReference>
<dbReference type="PROSITE" id="PS50110">
    <property type="entry name" value="RESPONSE_REGULATORY"/>
    <property type="match status" value="1"/>
</dbReference>
<keyword evidence="12" id="KW-1185">Reference proteome</keyword>
<dbReference type="Gene3D" id="3.40.50.300">
    <property type="entry name" value="P-loop containing nucleotide triphosphate hydrolases"/>
    <property type="match status" value="1"/>
</dbReference>
<feature type="domain" description="Response regulatory" evidence="10">
    <location>
        <begin position="3"/>
        <end position="116"/>
    </location>
</feature>
<dbReference type="InterPro" id="IPR027417">
    <property type="entry name" value="P-loop_NTPase"/>
</dbReference>
<dbReference type="Pfam" id="PF02954">
    <property type="entry name" value="HTH_8"/>
    <property type="match status" value="1"/>
</dbReference>
<dbReference type="STRING" id="426128.SAMN05660297_00836"/>
<feature type="domain" description="Sigma-54 factor interaction" evidence="9">
    <location>
        <begin position="141"/>
        <end position="370"/>
    </location>
</feature>
<dbReference type="PROSITE" id="PS50045">
    <property type="entry name" value="SIGMA54_INTERACT_4"/>
    <property type="match status" value="1"/>
</dbReference>
<dbReference type="InterPro" id="IPR058031">
    <property type="entry name" value="AAA_lid_NorR"/>
</dbReference>
<dbReference type="Pfam" id="PF00072">
    <property type="entry name" value="Response_reg"/>
    <property type="match status" value="1"/>
</dbReference>
<dbReference type="InterPro" id="IPR025662">
    <property type="entry name" value="Sigma_54_int_dom_ATP-bd_1"/>
</dbReference>
<protein>
    <recommendedName>
        <fullName evidence="1">Stage 0 sporulation protein A homolog</fullName>
    </recommendedName>
</protein>
<dbReference type="InterPro" id="IPR025943">
    <property type="entry name" value="Sigma_54_int_dom_ATP-bd_2"/>
</dbReference>
<evidence type="ECO:0000256" key="3">
    <source>
        <dbReference type="ARBA" id="ARBA00022840"/>
    </source>
</evidence>
<dbReference type="GO" id="GO:0043565">
    <property type="term" value="F:sequence-specific DNA binding"/>
    <property type="evidence" value="ECO:0007669"/>
    <property type="project" value="InterPro"/>
</dbReference>
<dbReference type="GO" id="GO:0005524">
    <property type="term" value="F:ATP binding"/>
    <property type="evidence" value="ECO:0007669"/>
    <property type="project" value="UniProtKB-KW"/>
</dbReference>
<dbReference type="AlphaFoldDB" id="A0A1I0A316"/>
<dbReference type="GO" id="GO:0000160">
    <property type="term" value="P:phosphorelay signal transduction system"/>
    <property type="evidence" value="ECO:0007669"/>
    <property type="project" value="InterPro"/>
</dbReference>
<dbReference type="PROSITE" id="PS00688">
    <property type="entry name" value="SIGMA54_INTERACT_3"/>
    <property type="match status" value="1"/>
</dbReference>
<feature type="modified residue" description="4-aspartylphosphate" evidence="8">
    <location>
        <position position="51"/>
    </location>
</feature>
<name>A0A1I0A316_9FIRM</name>
<dbReference type="EMBL" id="FOHU01000002">
    <property type="protein sequence ID" value="SES88088.1"/>
    <property type="molecule type" value="Genomic_DNA"/>
</dbReference>
<evidence type="ECO:0000259" key="9">
    <source>
        <dbReference type="PROSITE" id="PS50045"/>
    </source>
</evidence>
<dbReference type="SMART" id="SM00448">
    <property type="entry name" value="REC"/>
    <property type="match status" value="1"/>
</dbReference>
<dbReference type="Pfam" id="PF00158">
    <property type="entry name" value="Sigma54_activat"/>
    <property type="match status" value="1"/>
</dbReference>
<dbReference type="PRINTS" id="PR01590">
    <property type="entry name" value="HTHFIS"/>
</dbReference>
<dbReference type="SUPFAM" id="SSF52540">
    <property type="entry name" value="P-loop containing nucleoside triphosphate hydrolases"/>
    <property type="match status" value="1"/>
</dbReference>
<evidence type="ECO:0000256" key="2">
    <source>
        <dbReference type="ARBA" id="ARBA00022741"/>
    </source>
</evidence>
<evidence type="ECO:0000256" key="1">
    <source>
        <dbReference type="ARBA" id="ARBA00018672"/>
    </source>
</evidence>
<keyword evidence="8" id="KW-0597">Phosphoprotein</keyword>
<dbReference type="PANTHER" id="PTHR32071">
    <property type="entry name" value="TRANSCRIPTIONAL REGULATORY PROTEIN"/>
    <property type="match status" value="1"/>
</dbReference>
<evidence type="ECO:0000256" key="7">
    <source>
        <dbReference type="ARBA" id="ARBA00024867"/>
    </source>
</evidence>
<dbReference type="InterPro" id="IPR002197">
    <property type="entry name" value="HTH_Fis"/>
</dbReference>
<organism evidence="11 12">
    <name type="scientific">Natronincola peptidivorans</name>
    <dbReference type="NCBI Taxonomy" id="426128"/>
    <lineage>
        <taxon>Bacteria</taxon>
        <taxon>Bacillati</taxon>
        <taxon>Bacillota</taxon>
        <taxon>Clostridia</taxon>
        <taxon>Peptostreptococcales</taxon>
        <taxon>Natronincolaceae</taxon>
        <taxon>Natronincola</taxon>
    </lineage>
</organism>